<dbReference type="AlphaFoldDB" id="A0A511J6T2"/>
<evidence type="ECO:0000313" key="3">
    <source>
        <dbReference type="Proteomes" id="UP000321720"/>
    </source>
</evidence>
<reference evidence="2 3" key="1">
    <citation type="submission" date="2019-07" db="EMBL/GenBank/DDBJ databases">
        <title>Whole genome shotgun sequence of Cellulomonas composti NBRC 100758.</title>
        <authorList>
            <person name="Hosoyama A."/>
            <person name="Uohara A."/>
            <person name="Ohji S."/>
            <person name="Ichikawa N."/>
        </authorList>
    </citation>
    <scope>NUCLEOTIDE SEQUENCE [LARGE SCALE GENOMIC DNA]</scope>
    <source>
        <strain evidence="2 3">NBRC 100758</strain>
    </source>
</reference>
<accession>A0A511J6T2</accession>
<feature type="transmembrane region" description="Helical" evidence="1">
    <location>
        <begin position="6"/>
        <end position="23"/>
    </location>
</feature>
<keyword evidence="3" id="KW-1185">Reference proteome</keyword>
<keyword evidence="1" id="KW-0472">Membrane</keyword>
<gene>
    <name evidence="2" type="ORF">CCO02nite_03590</name>
</gene>
<evidence type="ECO:0000313" key="2">
    <source>
        <dbReference type="EMBL" id="GEL93701.1"/>
    </source>
</evidence>
<sequence>MLLTWVLVGFLALAAFISGRWYLRQYDGLGRRRPFPRISVVLCLLVALGCAIPVVVHVRLEHQLQAAAEQVAGVPVEVRCQTIGQTFVDATADLGYVKWGPDGEPERKTLISWEPCQDLRAWLGSDKSAPSLDQVVAVHVLTHEAMHMSGIKNESHAECAAVQRDEATAQALGADPDQARALAKRYWTEVYPRMPDGYRGGCGPEGRYDEELSTAPW</sequence>
<organism evidence="2 3">
    <name type="scientific">Cellulomonas composti</name>
    <dbReference type="NCBI Taxonomy" id="266130"/>
    <lineage>
        <taxon>Bacteria</taxon>
        <taxon>Bacillati</taxon>
        <taxon>Actinomycetota</taxon>
        <taxon>Actinomycetes</taxon>
        <taxon>Micrococcales</taxon>
        <taxon>Cellulomonadaceae</taxon>
        <taxon>Cellulomonas</taxon>
    </lineage>
</organism>
<dbReference type="Proteomes" id="UP000321720">
    <property type="component" value="Unassembled WGS sequence"/>
</dbReference>
<dbReference type="EMBL" id="BJWG01000001">
    <property type="protein sequence ID" value="GEL93701.1"/>
    <property type="molecule type" value="Genomic_DNA"/>
</dbReference>
<feature type="transmembrane region" description="Helical" evidence="1">
    <location>
        <begin position="35"/>
        <end position="56"/>
    </location>
</feature>
<name>A0A511J6T2_9CELL</name>
<keyword evidence="1" id="KW-0812">Transmembrane</keyword>
<protein>
    <submittedName>
        <fullName evidence="2">Uncharacterized protein</fullName>
    </submittedName>
</protein>
<dbReference type="RefSeq" id="WP_146841299.1">
    <property type="nucleotide sequence ID" value="NZ_BJWG01000001.1"/>
</dbReference>
<keyword evidence="1" id="KW-1133">Transmembrane helix</keyword>
<comment type="caution">
    <text evidence="2">The sequence shown here is derived from an EMBL/GenBank/DDBJ whole genome shotgun (WGS) entry which is preliminary data.</text>
</comment>
<evidence type="ECO:0000256" key="1">
    <source>
        <dbReference type="SAM" id="Phobius"/>
    </source>
</evidence>
<proteinExistence type="predicted"/>
<dbReference type="OrthoDB" id="4828595at2"/>